<evidence type="ECO:0000313" key="3">
    <source>
        <dbReference type="Proteomes" id="UP001314169"/>
    </source>
</evidence>
<evidence type="ECO:0000256" key="1">
    <source>
        <dbReference type="SAM" id="MobiDB-lite"/>
    </source>
</evidence>
<accession>A0ABP0A0T0</accession>
<keyword evidence="3" id="KW-1185">Reference proteome</keyword>
<feature type="region of interest" description="Disordered" evidence="1">
    <location>
        <begin position="32"/>
        <end position="62"/>
    </location>
</feature>
<reference evidence="2" key="1">
    <citation type="submission" date="2023-12" db="EMBL/GenBank/DDBJ databases">
        <authorList>
            <person name="Brown T."/>
        </authorList>
    </citation>
    <scope>NUCLEOTIDE SEQUENCE</scope>
</reference>
<proteinExistence type="predicted"/>
<dbReference type="EMBL" id="OY882861">
    <property type="protein sequence ID" value="CAK6444109.1"/>
    <property type="molecule type" value="Genomic_DNA"/>
</dbReference>
<gene>
    <name evidence="2" type="ORF">MPIPNATIZW_LOCUS12415</name>
</gene>
<organism evidence="2 3">
    <name type="scientific">Pipistrellus nathusii</name>
    <name type="common">Nathusius' pipistrelle</name>
    <dbReference type="NCBI Taxonomy" id="59473"/>
    <lineage>
        <taxon>Eukaryota</taxon>
        <taxon>Metazoa</taxon>
        <taxon>Chordata</taxon>
        <taxon>Craniata</taxon>
        <taxon>Vertebrata</taxon>
        <taxon>Euteleostomi</taxon>
        <taxon>Mammalia</taxon>
        <taxon>Eutheria</taxon>
        <taxon>Laurasiatheria</taxon>
        <taxon>Chiroptera</taxon>
        <taxon>Yangochiroptera</taxon>
        <taxon>Vespertilionidae</taxon>
        <taxon>Pipistrellus</taxon>
    </lineage>
</organism>
<protein>
    <submittedName>
        <fullName evidence="2">Uncharacterized protein</fullName>
    </submittedName>
</protein>
<evidence type="ECO:0000313" key="2">
    <source>
        <dbReference type="EMBL" id="CAK6444109.1"/>
    </source>
</evidence>
<sequence length="103" mass="11050">MFPPPNRSQSRPWSQIQGEFLVSKGRHFHELNLEGGGGMNGGGASRGRSPQGELLAGKAGQRPSCDGAVVFSPTQVQFIPMEHSVPYLELSLRSADGANAKWC</sequence>
<dbReference type="Proteomes" id="UP001314169">
    <property type="component" value="Chromosome 4"/>
</dbReference>
<feature type="compositionally biased region" description="Gly residues" evidence="1">
    <location>
        <begin position="34"/>
        <end position="45"/>
    </location>
</feature>
<name>A0ABP0A0T0_PIPNA</name>